<comment type="caution">
    <text evidence="2">The sequence shown here is derived from an EMBL/GenBank/DDBJ whole genome shotgun (WGS) entry which is preliminary data.</text>
</comment>
<protein>
    <submittedName>
        <fullName evidence="2">SMC domain protein</fullName>
    </submittedName>
</protein>
<dbReference type="EMBL" id="AJWZ01009293">
    <property type="protein sequence ID" value="EKC51712.1"/>
    <property type="molecule type" value="Genomic_DNA"/>
</dbReference>
<dbReference type="Pfam" id="PF13175">
    <property type="entry name" value="AAA_15"/>
    <property type="match status" value="1"/>
</dbReference>
<evidence type="ECO:0000313" key="2">
    <source>
        <dbReference type="EMBL" id="EKC51712.1"/>
    </source>
</evidence>
<reference evidence="2" key="1">
    <citation type="journal article" date="2013" name="Environ. Microbiol.">
        <title>Microbiota from the distal guts of lean and obese adolescents exhibit partial functional redundancy besides clear differences in community structure.</title>
        <authorList>
            <person name="Ferrer M."/>
            <person name="Ruiz A."/>
            <person name="Lanza F."/>
            <person name="Haange S.B."/>
            <person name="Oberbach A."/>
            <person name="Till H."/>
            <person name="Bargiela R."/>
            <person name="Campoy C."/>
            <person name="Segura M.T."/>
            <person name="Richter M."/>
            <person name="von Bergen M."/>
            <person name="Seifert J."/>
            <person name="Suarez A."/>
        </authorList>
    </citation>
    <scope>NUCLEOTIDE SEQUENCE</scope>
</reference>
<name>K1RSZ7_9ZZZZ</name>
<evidence type="ECO:0000259" key="1">
    <source>
        <dbReference type="Pfam" id="PF13175"/>
    </source>
</evidence>
<feature type="domain" description="Endonuclease GajA/Old nuclease/RecF-like AAA" evidence="1">
    <location>
        <begin position="1"/>
        <end position="72"/>
    </location>
</feature>
<organism evidence="2">
    <name type="scientific">human gut metagenome</name>
    <dbReference type="NCBI Taxonomy" id="408170"/>
    <lineage>
        <taxon>unclassified sequences</taxon>
        <taxon>metagenomes</taxon>
        <taxon>organismal metagenomes</taxon>
    </lineage>
</organism>
<feature type="non-terminal residue" evidence="2">
    <location>
        <position position="121"/>
    </location>
</feature>
<dbReference type="InterPro" id="IPR041685">
    <property type="entry name" value="AAA_GajA/Old/RecF-like"/>
</dbReference>
<dbReference type="SUPFAM" id="SSF52540">
    <property type="entry name" value="P-loop containing nucleoside triphosphate hydrolases"/>
    <property type="match status" value="1"/>
</dbReference>
<sequence>MFRKLKVDNFKSLVDFSVEFTPMSVIIGNNATGKSSVLQAIDFLCGSVKEDFGIMLERRNWTADNIKSKLINSNKIHFESNILLPSKEGKLEYDWSMVLSIYSDENEVSLLSERLVCNGTQ</sequence>
<dbReference type="PANTHER" id="PTHR40396:SF1">
    <property type="entry name" value="ATPASE AAA-TYPE CORE DOMAIN-CONTAINING PROTEIN"/>
    <property type="match status" value="1"/>
</dbReference>
<dbReference type="PANTHER" id="PTHR40396">
    <property type="entry name" value="ATPASE-LIKE PROTEIN"/>
    <property type="match status" value="1"/>
</dbReference>
<gene>
    <name evidence="2" type="ORF">OBE_13464</name>
</gene>
<dbReference type="AlphaFoldDB" id="K1RSZ7"/>
<dbReference type="Gene3D" id="3.40.50.300">
    <property type="entry name" value="P-loop containing nucleotide triphosphate hydrolases"/>
    <property type="match status" value="1"/>
</dbReference>
<dbReference type="InterPro" id="IPR027417">
    <property type="entry name" value="P-loop_NTPase"/>
</dbReference>
<accession>K1RSZ7</accession>
<proteinExistence type="predicted"/>